<keyword evidence="1" id="KW-0812">Transmembrane</keyword>
<feature type="transmembrane region" description="Helical" evidence="1">
    <location>
        <begin position="45"/>
        <end position="70"/>
    </location>
</feature>
<keyword evidence="1" id="KW-0472">Membrane</keyword>
<sequence>MEAGRRVLANAAVGIPAALVVFGGSAVGLLVLAEHFRDRWLVGRLLAMIGFYLASGGALLVTLLLLMAVLRPNLAAKLFFVPNKALTPNVVRDLIAKRAAPVTVPIASEHGVLRVVPVKPEWWLDQDAYADDAAPVIAVEDIEYRLPGWDPYDVAVPAGTVDVVAWVPRRNGNPGRRVRNSIPVREGRVGALVFRPSSIPELPGTVESLNSELTGTLSLFRLVLAAALLIGFTYAAWRLATG</sequence>
<organism evidence="2 3">
    <name type="scientific">Micromonospora vulcania</name>
    <dbReference type="NCBI Taxonomy" id="1441873"/>
    <lineage>
        <taxon>Bacteria</taxon>
        <taxon>Bacillati</taxon>
        <taxon>Actinomycetota</taxon>
        <taxon>Actinomycetes</taxon>
        <taxon>Micromonosporales</taxon>
        <taxon>Micromonosporaceae</taxon>
        <taxon>Micromonospora</taxon>
    </lineage>
</organism>
<comment type="caution">
    <text evidence="2">The sequence shown here is derived from an EMBL/GenBank/DDBJ whole genome shotgun (WGS) entry which is preliminary data.</text>
</comment>
<keyword evidence="1" id="KW-1133">Transmembrane helix</keyword>
<feature type="transmembrane region" description="Helical" evidence="1">
    <location>
        <begin position="7"/>
        <end position="33"/>
    </location>
</feature>
<evidence type="ECO:0000313" key="2">
    <source>
        <dbReference type="EMBL" id="MFC5923307.1"/>
    </source>
</evidence>
<name>A0ABW1H4I5_9ACTN</name>
<reference evidence="3" key="1">
    <citation type="journal article" date="2019" name="Int. J. Syst. Evol. Microbiol.">
        <title>The Global Catalogue of Microorganisms (GCM) 10K type strain sequencing project: providing services to taxonomists for standard genome sequencing and annotation.</title>
        <authorList>
            <consortium name="The Broad Institute Genomics Platform"/>
            <consortium name="The Broad Institute Genome Sequencing Center for Infectious Disease"/>
            <person name="Wu L."/>
            <person name="Ma J."/>
        </authorList>
    </citation>
    <scope>NUCLEOTIDE SEQUENCE [LARGE SCALE GENOMIC DNA]</scope>
    <source>
        <strain evidence="3">CGMCC 4.7144</strain>
    </source>
</reference>
<dbReference type="RefSeq" id="WP_377507775.1">
    <property type="nucleotide sequence ID" value="NZ_JBHSQS010000004.1"/>
</dbReference>
<evidence type="ECO:0000313" key="3">
    <source>
        <dbReference type="Proteomes" id="UP001596226"/>
    </source>
</evidence>
<evidence type="ECO:0000256" key="1">
    <source>
        <dbReference type="SAM" id="Phobius"/>
    </source>
</evidence>
<gene>
    <name evidence="2" type="ORF">ACFQGL_08125</name>
</gene>
<accession>A0ABW1H4I5</accession>
<keyword evidence="3" id="KW-1185">Reference proteome</keyword>
<dbReference type="EMBL" id="JBHSQS010000004">
    <property type="protein sequence ID" value="MFC5923307.1"/>
    <property type="molecule type" value="Genomic_DNA"/>
</dbReference>
<protein>
    <submittedName>
        <fullName evidence="2">Uncharacterized protein</fullName>
    </submittedName>
</protein>
<proteinExistence type="predicted"/>
<dbReference type="Proteomes" id="UP001596226">
    <property type="component" value="Unassembled WGS sequence"/>
</dbReference>
<feature type="transmembrane region" description="Helical" evidence="1">
    <location>
        <begin position="219"/>
        <end position="237"/>
    </location>
</feature>